<reference evidence="2" key="1">
    <citation type="submission" date="2020-05" db="EMBL/GenBank/DDBJ databases">
        <title>WGS assembly of Panicum virgatum.</title>
        <authorList>
            <person name="Lovell J.T."/>
            <person name="Jenkins J."/>
            <person name="Shu S."/>
            <person name="Juenger T.E."/>
            <person name="Schmutz J."/>
        </authorList>
    </citation>
    <scope>NUCLEOTIDE SEQUENCE</scope>
    <source>
        <strain evidence="2">AP13</strain>
    </source>
</reference>
<name>A0A8T0WJI5_PANVG</name>
<dbReference type="EMBL" id="CM029039">
    <property type="protein sequence ID" value="KAG2644823.1"/>
    <property type="molecule type" value="Genomic_DNA"/>
</dbReference>
<gene>
    <name evidence="2" type="ORF">PVAP13_2KG380500</name>
</gene>
<evidence type="ECO:0000313" key="3">
    <source>
        <dbReference type="Proteomes" id="UP000823388"/>
    </source>
</evidence>
<evidence type="ECO:0000256" key="1">
    <source>
        <dbReference type="SAM" id="MobiDB-lite"/>
    </source>
</evidence>
<dbReference type="Proteomes" id="UP000823388">
    <property type="component" value="Chromosome 2K"/>
</dbReference>
<feature type="region of interest" description="Disordered" evidence="1">
    <location>
        <begin position="1"/>
        <end position="126"/>
    </location>
</feature>
<proteinExistence type="predicted"/>
<sequence length="193" mass="20315">MEPHTRPLVPRAGIQGRLATPPPPRDPAVIPRPSHLPCRTTRSRHRKPELAPSPPYPAKPPLTPPQAGTRLHRRRASPATPCDIGGPAMPPQAGTPTPGTRLPRRRASPAVAPGGPVTPAPPTPPQAGTLTPCCGTDVPCSADAAAYKLLDKMWNKGLLLSLHVPTLFVVLIPCFGQADPRTPIIGHAAVFPC</sequence>
<protein>
    <submittedName>
        <fullName evidence="2">Uncharacterized protein</fullName>
    </submittedName>
</protein>
<accession>A0A8T0WJI5</accession>
<feature type="compositionally biased region" description="Pro residues" evidence="1">
    <location>
        <begin position="116"/>
        <end position="125"/>
    </location>
</feature>
<organism evidence="2 3">
    <name type="scientific">Panicum virgatum</name>
    <name type="common">Blackwell switchgrass</name>
    <dbReference type="NCBI Taxonomy" id="38727"/>
    <lineage>
        <taxon>Eukaryota</taxon>
        <taxon>Viridiplantae</taxon>
        <taxon>Streptophyta</taxon>
        <taxon>Embryophyta</taxon>
        <taxon>Tracheophyta</taxon>
        <taxon>Spermatophyta</taxon>
        <taxon>Magnoliopsida</taxon>
        <taxon>Liliopsida</taxon>
        <taxon>Poales</taxon>
        <taxon>Poaceae</taxon>
        <taxon>PACMAD clade</taxon>
        <taxon>Panicoideae</taxon>
        <taxon>Panicodae</taxon>
        <taxon>Paniceae</taxon>
        <taxon>Panicinae</taxon>
        <taxon>Panicum</taxon>
        <taxon>Panicum sect. Hiantes</taxon>
    </lineage>
</organism>
<dbReference type="AlphaFoldDB" id="A0A8T0WJI5"/>
<feature type="compositionally biased region" description="Pro residues" evidence="1">
    <location>
        <begin position="51"/>
        <end position="64"/>
    </location>
</feature>
<keyword evidence="3" id="KW-1185">Reference proteome</keyword>
<comment type="caution">
    <text evidence="2">The sequence shown here is derived from an EMBL/GenBank/DDBJ whole genome shotgun (WGS) entry which is preliminary data.</text>
</comment>
<evidence type="ECO:0000313" key="2">
    <source>
        <dbReference type="EMBL" id="KAG2644823.1"/>
    </source>
</evidence>